<dbReference type="SUPFAM" id="SSF54593">
    <property type="entry name" value="Glyoxalase/Bleomycin resistance protein/Dihydroxybiphenyl dioxygenase"/>
    <property type="match status" value="1"/>
</dbReference>
<dbReference type="InterPro" id="IPR037523">
    <property type="entry name" value="VOC_core"/>
</dbReference>
<dbReference type="RefSeq" id="WP_229724144.1">
    <property type="nucleotide sequence ID" value="NZ_BMDP01000004.1"/>
</dbReference>
<dbReference type="CDD" id="cd07262">
    <property type="entry name" value="VOC_like"/>
    <property type="match status" value="1"/>
</dbReference>
<sequence>MSGGISGTSPSIISHVSIGTNRFGQARAFYETVLATLGIRIVMEHPSAVAYGRQYPEFWLHVPHDGRPASVGNGFHIGFIAADKAQVHAFHEAAIAADAVCDGPPGPRPAYGEPYYGCFVRDPEGHKIEATYWDAELSRKLYGE</sequence>
<dbReference type="Proteomes" id="UP000627205">
    <property type="component" value="Unassembled WGS sequence"/>
</dbReference>
<reference evidence="2" key="1">
    <citation type="journal article" date="2014" name="Int. J. Syst. Evol. Microbiol.">
        <title>Complete genome sequence of Corynebacterium casei LMG S-19264T (=DSM 44701T), isolated from a smear-ripened cheese.</title>
        <authorList>
            <consortium name="US DOE Joint Genome Institute (JGI-PGF)"/>
            <person name="Walter F."/>
            <person name="Albersmeier A."/>
            <person name="Kalinowski J."/>
            <person name="Ruckert C."/>
        </authorList>
    </citation>
    <scope>NUCLEOTIDE SEQUENCE</scope>
    <source>
        <strain evidence="2">CCM 7664</strain>
    </source>
</reference>
<reference evidence="2" key="2">
    <citation type="submission" date="2020-09" db="EMBL/GenBank/DDBJ databases">
        <authorList>
            <person name="Sun Q."/>
            <person name="Sedlacek I."/>
        </authorList>
    </citation>
    <scope>NUCLEOTIDE SEQUENCE</scope>
    <source>
        <strain evidence="2">CCM 7664</strain>
    </source>
</reference>
<protein>
    <recommendedName>
        <fullName evidence="1">VOC domain-containing protein</fullName>
    </recommendedName>
</protein>
<name>A0A8J3B1U7_9BURK</name>
<accession>A0A8J3B1U7</accession>
<dbReference type="AlphaFoldDB" id="A0A8J3B1U7"/>
<evidence type="ECO:0000259" key="1">
    <source>
        <dbReference type="PROSITE" id="PS51819"/>
    </source>
</evidence>
<dbReference type="PANTHER" id="PTHR35006">
    <property type="entry name" value="GLYOXALASE FAMILY PROTEIN (AFU_ORTHOLOGUE AFUA_5G14830)"/>
    <property type="match status" value="1"/>
</dbReference>
<dbReference type="PANTHER" id="PTHR35006:SF4">
    <property type="entry name" value="BLR7706 PROTEIN"/>
    <property type="match status" value="1"/>
</dbReference>
<evidence type="ECO:0000313" key="2">
    <source>
        <dbReference type="EMBL" id="GGI55551.1"/>
    </source>
</evidence>
<gene>
    <name evidence="2" type="ORF">GCM10011430_27250</name>
</gene>
<dbReference type="Gene3D" id="3.10.180.10">
    <property type="entry name" value="2,3-Dihydroxybiphenyl 1,2-Dioxygenase, domain 1"/>
    <property type="match status" value="1"/>
</dbReference>
<proteinExistence type="predicted"/>
<dbReference type="EMBL" id="BMDP01000004">
    <property type="protein sequence ID" value="GGI55551.1"/>
    <property type="molecule type" value="Genomic_DNA"/>
</dbReference>
<dbReference type="InterPro" id="IPR029068">
    <property type="entry name" value="Glyas_Bleomycin-R_OHBP_Dase"/>
</dbReference>
<comment type="caution">
    <text evidence="2">The sequence shown here is derived from an EMBL/GenBank/DDBJ whole genome shotgun (WGS) entry which is preliminary data.</text>
</comment>
<dbReference type="InterPro" id="IPR004360">
    <property type="entry name" value="Glyas_Fos-R_dOase_dom"/>
</dbReference>
<keyword evidence="3" id="KW-1185">Reference proteome</keyword>
<evidence type="ECO:0000313" key="3">
    <source>
        <dbReference type="Proteomes" id="UP000627205"/>
    </source>
</evidence>
<dbReference type="Pfam" id="PF00903">
    <property type="entry name" value="Glyoxalase"/>
    <property type="match status" value="1"/>
</dbReference>
<dbReference type="PROSITE" id="PS51819">
    <property type="entry name" value="VOC"/>
    <property type="match status" value="1"/>
</dbReference>
<feature type="domain" description="VOC" evidence="1">
    <location>
        <begin position="12"/>
        <end position="133"/>
    </location>
</feature>
<organism evidence="2 3">
    <name type="scientific">Oxalicibacterium solurbis</name>
    <dbReference type="NCBI Taxonomy" id="69280"/>
    <lineage>
        <taxon>Bacteria</taxon>
        <taxon>Pseudomonadati</taxon>
        <taxon>Pseudomonadota</taxon>
        <taxon>Betaproteobacteria</taxon>
        <taxon>Burkholderiales</taxon>
        <taxon>Oxalobacteraceae</taxon>
        <taxon>Oxalicibacterium</taxon>
    </lineage>
</organism>